<dbReference type="InterPro" id="IPR052996">
    <property type="entry name" value="Carb_Metab_Mutarotase"/>
</dbReference>
<gene>
    <name evidence="1" type="ORF">GALL_506180</name>
</gene>
<evidence type="ECO:0000313" key="1">
    <source>
        <dbReference type="EMBL" id="OIQ67802.1"/>
    </source>
</evidence>
<dbReference type="EC" id="5.1.3.-" evidence="1"/>
<dbReference type="EMBL" id="MLJW01005696">
    <property type="protein sequence ID" value="OIQ67802.1"/>
    <property type="molecule type" value="Genomic_DNA"/>
</dbReference>
<accession>A0A1J5P9C2</accession>
<dbReference type="SUPFAM" id="SSF54909">
    <property type="entry name" value="Dimeric alpha+beta barrel"/>
    <property type="match status" value="1"/>
</dbReference>
<dbReference type="InterPro" id="IPR011008">
    <property type="entry name" value="Dimeric_a/b-barrel"/>
</dbReference>
<dbReference type="PANTHER" id="PTHR43239:SF1">
    <property type="entry name" value="UPF0734 PROTEIN DDB_G0273871_DDB_G0273177"/>
    <property type="match status" value="1"/>
</dbReference>
<dbReference type="Gene3D" id="3.30.70.100">
    <property type="match status" value="1"/>
</dbReference>
<comment type="caution">
    <text evidence="1">The sequence shown here is derived from an EMBL/GenBank/DDBJ whole genome shotgun (WGS) entry which is preliminary data.</text>
</comment>
<keyword evidence="1" id="KW-0413">Isomerase</keyword>
<organism evidence="1">
    <name type="scientific">mine drainage metagenome</name>
    <dbReference type="NCBI Taxonomy" id="410659"/>
    <lineage>
        <taxon>unclassified sequences</taxon>
        <taxon>metagenomes</taxon>
        <taxon>ecological metagenomes</taxon>
    </lineage>
</organism>
<dbReference type="PANTHER" id="PTHR43239">
    <property type="entry name" value="UPF0734 PROTEIN DDB_G0273871/DDB_G0273177"/>
    <property type="match status" value="1"/>
</dbReference>
<dbReference type="GO" id="GO:0016857">
    <property type="term" value="F:racemase and epimerase activity, acting on carbohydrates and derivatives"/>
    <property type="evidence" value="ECO:0007669"/>
    <property type="project" value="InterPro"/>
</dbReference>
<reference evidence="1" key="1">
    <citation type="submission" date="2016-10" db="EMBL/GenBank/DDBJ databases">
        <title>Sequence of Gallionella enrichment culture.</title>
        <authorList>
            <person name="Poehlein A."/>
            <person name="Muehling M."/>
            <person name="Daniel R."/>
        </authorList>
    </citation>
    <scope>NUCLEOTIDE SEQUENCE</scope>
</reference>
<protein>
    <submittedName>
        <fullName evidence="1">L-fucose mutarotase</fullName>
        <ecNumber evidence="1">5.1.3.-</ecNumber>
    </submittedName>
</protein>
<name>A0A1J5P9C2_9ZZZZ</name>
<proteinExistence type="predicted"/>
<sequence length="120" mass="13739">MNTETQPTRYALALDLVDDAQRVADYEKAHEKIWPEVRDHLLSHGVTGMEIYRLGTRLFMLMEVDPAVYDAQTMAQASASNPAIVRWETLMWTCQVPTPWTPAGEKWVAMQRIFDLASQN</sequence>
<dbReference type="InterPro" id="IPR008000">
    <property type="entry name" value="Rham/fucose_mutarotase"/>
</dbReference>
<dbReference type="Pfam" id="PF05336">
    <property type="entry name" value="rhaM"/>
    <property type="match status" value="1"/>
</dbReference>
<dbReference type="AlphaFoldDB" id="A0A1J5P9C2"/>